<dbReference type="RefSeq" id="WP_337715833.1">
    <property type="nucleotide sequence ID" value="NZ_JBBEGL010000005.1"/>
</dbReference>
<feature type="transmembrane region" description="Helical" evidence="2">
    <location>
        <begin position="21"/>
        <end position="40"/>
    </location>
</feature>
<protein>
    <submittedName>
        <fullName evidence="4">M20/M25/M40 family metallo-hydrolase</fullName>
    </submittedName>
</protein>
<comment type="caution">
    <text evidence="4">The sequence shown here is derived from an EMBL/GenBank/DDBJ whole genome shotgun (WGS) entry which is preliminary data.</text>
</comment>
<name>A0ABU8N8Z4_9PSEU</name>
<dbReference type="Proteomes" id="UP001370100">
    <property type="component" value="Unassembled WGS sequence"/>
</dbReference>
<feature type="transmembrane region" description="Helical" evidence="2">
    <location>
        <begin position="534"/>
        <end position="551"/>
    </location>
</feature>
<feature type="transmembrane region" description="Helical" evidence="2">
    <location>
        <begin position="478"/>
        <end position="497"/>
    </location>
</feature>
<dbReference type="Pfam" id="PF04389">
    <property type="entry name" value="Peptidase_M28"/>
    <property type="match status" value="1"/>
</dbReference>
<dbReference type="Gene3D" id="3.40.630.10">
    <property type="entry name" value="Zn peptidases"/>
    <property type="match status" value="1"/>
</dbReference>
<feature type="transmembrane region" description="Helical" evidence="2">
    <location>
        <begin position="504"/>
        <end position="528"/>
    </location>
</feature>
<keyword evidence="2" id="KW-0472">Membrane</keyword>
<evidence type="ECO:0000313" key="4">
    <source>
        <dbReference type="EMBL" id="MEJ2888872.1"/>
    </source>
</evidence>
<organism evidence="4 5">
    <name type="scientific">Actinomycetospora aeridis</name>
    <dbReference type="NCBI Taxonomy" id="3129231"/>
    <lineage>
        <taxon>Bacteria</taxon>
        <taxon>Bacillati</taxon>
        <taxon>Actinomycetota</taxon>
        <taxon>Actinomycetes</taxon>
        <taxon>Pseudonocardiales</taxon>
        <taxon>Pseudonocardiaceae</taxon>
        <taxon>Actinomycetospora</taxon>
    </lineage>
</organism>
<feature type="transmembrane region" description="Helical" evidence="2">
    <location>
        <begin position="423"/>
        <end position="444"/>
    </location>
</feature>
<dbReference type="SUPFAM" id="SSF53187">
    <property type="entry name" value="Zn-dependent exopeptidases"/>
    <property type="match status" value="1"/>
</dbReference>
<evidence type="ECO:0000256" key="2">
    <source>
        <dbReference type="SAM" id="Phobius"/>
    </source>
</evidence>
<sequence length="771" mass="78877">MLLGLADGWRSRGAYGTVLAVIGRLVAVVLLAVVGVYAVLLERPPDPVPASAPPAEFSAERAVGVVDALATQPRPVGSPASDAARDALVGRLAAEGLAPRVDATASIAAEEGQARAARVENVVATLPGTDPTGAVVLMAHYDSVTAGPGAADDMSGVATILETVRALRAGPPLRNDVTVVLTDGEEAGLLGARAWVREQLRPDVPTVVLNWEARGVSGPSLLFQTSPGNAGLVDAWARSVPAPRGDSSQVEIYRFLPNDTDLTPVLDAGRPGMNAAFISGAEQYHTPGDVPPNLSRASLQNHGGNALALARTLGAADLAPLDPVASGLPPTGDSTYFTVLGYTVTYDSWWAWPVAGLALLLAIVLVVVARVRRQATTGGVVGGFVAFLLSLALGLAAGIGFWQALVAIRPSYADTGPFVGRPLMYEIAAGLVAVVVTTLMVSLLRRRPGGMAFAAGSLLVLALLAIGLAVVAPGSVFLLAWPVAGLAVGLVVVALAGERPWLAVPFLVLGAVPAVALLIPFAVASYGVAGVSDGLPVALFVLVGVPIAAGLSSLPRPGQVRGYALPIMALVWVVILAAGGLFLDRPDARTPQGTSLSYALDADTGVARWVTSDTAPAGWTRSYAPDPPTALPAFDEPVGSGPAPSLGAPGPAVVATRTPDGVRLQVSSPRGAPTIALRSESPASAVTVAFPGRPPVSVPLEGGPLRLQLDDVPREGAVVDLRFAGPVSLVVDDQTLGLAGVPDFSPRPPELRQARGNESDRVIVTRRVEVP</sequence>
<feature type="region of interest" description="Disordered" evidence="1">
    <location>
        <begin position="617"/>
        <end position="652"/>
    </location>
</feature>
<dbReference type="EMBL" id="JBBEGL010000005">
    <property type="protein sequence ID" value="MEJ2888872.1"/>
    <property type="molecule type" value="Genomic_DNA"/>
</dbReference>
<feature type="transmembrane region" description="Helical" evidence="2">
    <location>
        <begin position="563"/>
        <end position="583"/>
    </location>
</feature>
<dbReference type="PANTHER" id="PTHR12147">
    <property type="entry name" value="METALLOPEPTIDASE M28 FAMILY MEMBER"/>
    <property type="match status" value="1"/>
</dbReference>
<feature type="domain" description="Peptidase M28" evidence="3">
    <location>
        <begin position="121"/>
        <end position="309"/>
    </location>
</feature>
<keyword evidence="2" id="KW-0812">Transmembrane</keyword>
<evidence type="ECO:0000313" key="5">
    <source>
        <dbReference type="Proteomes" id="UP001370100"/>
    </source>
</evidence>
<dbReference type="InterPro" id="IPR007484">
    <property type="entry name" value="Peptidase_M28"/>
</dbReference>
<feature type="transmembrane region" description="Helical" evidence="2">
    <location>
        <begin position="349"/>
        <end position="368"/>
    </location>
</feature>
<feature type="transmembrane region" description="Helical" evidence="2">
    <location>
        <begin position="380"/>
        <end position="403"/>
    </location>
</feature>
<accession>A0ABU8N8Z4</accession>
<dbReference type="PANTHER" id="PTHR12147:SF26">
    <property type="entry name" value="PEPTIDASE M28 DOMAIN-CONTAINING PROTEIN"/>
    <property type="match status" value="1"/>
</dbReference>
<keyword evidence="2" id="KW-1133">Transmembrane helix</keyword>
<proteinExistence type="predicted"/>
<gene>
    <name evidence="4" type="ORF">WCD41_20605</name>
</gene>
<dbReference type="InterPro" id="IPR045175">
    <property type="entry name" value="M28_fam"/>
</dbReference>
<evidence type="ECO:0000256" key="1">
    <source>
        <dbReference type="SAM" id="MobiDB-lite"/>
    </source>
</evidence>
<reference evidence="4 5" key="1">
    <citation type="submission" date="2024-03" db="EMBL/GenBank/DDBJ databases">
        <title>Actinomycetospora sp. OC33-EN06, a novel actinomycete isolated from wild orchid (Aerides multiflora).</title>
        <authorList>
            <person name="Suriyachadkun C."/>
        </authorList>
    </citation>
    <scope>NUCLEOTIDE SEQUENCE [LARGE SCALE GENOMIC DNA]</scope>
    <source>
        <strain evidence="4 5">OC33-EN06</strain>
    </source>
</reference>
<evidence type="ECO:0000259" key="3">
    <source>
        <dbReference type="Pfam" id="PF04389"/>
    </source>
</evidence>
<feature type="transmembrane region" description="Helical" evidence="2">
    <location>
        <begin position="451"/>
        <end position="472"/>
    </location>
</feature>
<feature type="compositionally biased region" description="Low complexity" evidence="1">
    <location>
        <begin position="637"/>
        <end position="652"/>
    </location>
</feature>
<keyword evidence="5" id="KW-1185">Reference proteome</keyword>